<evidence type="ECO:0000256" key="1">
    <source>
        <dbReference type="SAM" id="MobiDB-lite"/>
    </source>
</evidence>
<name>A0A9D1EBU4_9FIRM</name>
<sequence length="416" mass="47898">MIFSILAFFRGYLQVRFWGRDVERYLNLCGRNDLLLWNVRRTAEGIVCCIAVEDYRESRPFLRKTGTKSAIEKRAGLPFFLHRYRKRWLFALGCFLALGVLYLSSGFVWRIEIRGNSYISDEKILQLLEEHRWFYGSRIASVDTETLEKTLRNELTDIIWVSADLTGTCLTIDIKENLRWEDEVGQSEETLSGGYDLVSTADGVVSSIVTRSGTPKVKAGDEVKNGDVLISGIVELTDPMTGEARPSYCEADGDVIVASSLTYEDTFPMTYEEKVFTGREWDVTLFGPHGGWLWKYSIWEPYERYDTLIERSQVVAGNGYFLPIDCARIRKLEYQIRRKERTEDEAKEKVKEDFSFYLQNLAQKGIQTIEKNVIISYKDGECLAQGTLKTEQAMTQKRPSPTETTVEEENDQHELQ</sequence>
<dbReference type="Proteomes" id="UP000823912">
    <property type="component" value="Unassembled WGS sequence"/>
</dbReference>
<dbReference type="EMBL" id="DVHM01000192">
    <property type="protein sequence ID" value="HIR71903.1"/>
    <property type="molecule type" value="Genomic_DNA"/>
</dbReference>
<feature type="transmembrane region" description="Helical" evidence="2">
    <location>
        <begin position="88"/>
        <end position="109"/>
    </location>
</feature>
<keyword evidence="2" id="KW-0812">Transmembrane</keyword>
<feature type="compositionally biased region" description="Polar residues" evidence="1">
    <location>
        <begin position="389"/>
        <end position="404"/>
    </location>
</feature>
<organism evidence="3 4">
    <name type="scientific">Candidatus Pullilachnospira gallistercoris</name>
    <dbReference type="NCBI Taxonomy" id="2840911"/>
    <lineage>
        <taxon>Bacteria</taxon>
        <taxon>Bacillati</taxon>
        <taxon>Bacillota</taxon>
        <taxon>Clostridia</taxon>
        <taxon>Lachnospirales</taxon>
        <taxon>Lachnospiraceae</taxon>
        <taxon>Lachnospiraceae incertae sedis</taxon>
        <taxon>Candidatus Pullilachnospira</taxon>
    </lineage>
</organism>
<protein>
    <submittedName>
        <fullName evidence="3">Sporulation protein YqfD</fullName>
    </submittedName>
</protein>
<reference evidence="3" key="2">
    <citation type="journal article" date="2021" name="PeerJ">
        <title>Extensive microbial diversity within the chicken gut microbiome revealed by metagenomics and culture.</title>
        <authorList>
            <person name="Gilroy R."/>
            <person name="Ravi A."/>
            <person name="Getino M."/>
            <person name="Pursley I."/>
            <person name="Horton D.L."/>
            <person name="Alikhan N.F."/>
            <person name="Baker D."/>
            <person name="Gharbi K."/>
            <person name="Hall N."/>
            <person name="Watson M."/>
            <person name="Adriaenssens E.M."/>
            <person name="Foster-Nyarko E."/>
            <person name="Jarju S."/>
            <person name="Secka A."/>
            <person name="Antonio M."/>
            <person name="Oren A."/>
            <person name="Chaudhuri R.R."/>
            <person name="La Ragione R."/>
            <person name="Hildebrand F."/>
            <person name="Pallen M.J."/>
        </authorList>
    </citation>
    <scope>NUCLEOTIDE SEQUENCE</scope>
    <source>
        <strain evidence="3">ChiSjej5B23-6657</strain>
    </source>
</reference>
<feature type="compositionally biased region" description="Acidic residues" evidence="1">
    <location>
        <begin position="405"/>
        <end position="416"/>
    </location>
</feature>
<dbReference type="Pfam" id="PF06898">
    <property type="entry name" value="YqfD"/>
    <property type="match status" value="1"/>
</dbReference>
<comment type="caution">
    <text evidence="3">The sequence shown here is derived from an EMBL/GenBank/DDBJ whole genome shotgun (WGS) entry which is preliminary data.</text>
</comment>
<feature type="region of interest" description="Disordered" evidence="1">
    <location>
        <begin position="389"/>
        <end position="416"/>
    </location>
</feature>
<accession>A0A9D1EBU4</accession>
<gene>
    <name evidence="3" type="ORF">IAA55_11585</name>
</gene>
<keyword evidence="2" id="KW-1133">Transmembrane helix</keyword>
<evidence type="ECO:0000256" key="2">
    <source>
        <dbReference type="SAM" id="Phobius"/>
    </source>
</evidence>
<dbReference type="InterPro" id="IPR010690">
    <property type="entry name" value="YqfD"/>
</dbReference>
<evidence type="ECO:0000313" key="4">
    <source>
        <dbReference type="Proteomes" id="UP000823912"/>
    </source>
</evidence>
<reference evidence="3" key="1">
    <citation type="submission" date="2020-10" db="EMBL/GenBank/DDBJ databases">
        <authorList>
            <person name="Gilroy R."/>
        </authorList>
    </citation>
    <scope>NUCLEOTIDE SEQUENCE</scope>
    <source>
        <strain evidence="3">ChiSjej5B23-6657</strain>
    </source>
</reference>
<proteinExistence type="predicted"/>
<dbReference type="AlphaFoldDB" id="A0A9D1EBU4"/>
<keyword evidence="2" id="KW-0472">Membrane</keyword>
<evidence type="ECO:0000313" key="3">
    <source>
        <dbReference type="EMBL" id="HIR71903.1"/>
    </source>
</evidence>